<dbReference type="EMBL" id="FUWX01000024">
    <property type="protein sequence ID" value="SKA03555.1"/>
    <property type="molecule type" value="Genomic_DNA"/>
</dbReference>
<dbReference type="InterPro" id="IPR012902">
    <property type="entry name" value="N_methyl_site"/>
</dbReference>
<feature type="transmembrane region" description="Helical" evidence="2">
    <location>
        <begin position="6"/>
        <end position="26"/>
    </location>
</feature>
<dbReference type="STRING" id="180163.SAMN02745174_02340"/>
<dbReference type="Pfam" id="PF07963">
    <property type="entry name" value="N_methyl"/>
    <property type="match status" value="1"/>
</dbReference>
<dbReference type="Proteomes" id="UP000191153">
    <property type="component" value="Unassembled WGS sequence"/>
</dbReference>
<evidence type="ECO:0000256" key="2">
    <source>
        <dbReference type="SAM" id="Phobius"/>
    </source>
</evidence>
<dbReference type="GO" id="GO:0015628">
    <property type="term" value="P:protein secretion by the type II secretion system"/>
    <property type="evidence" value="ECO:0007669"/>
    <property type="project" value="InterPro"/>
</dbReference>
<reference evidence="3 4" key="1">
    <citation type="submission" date="2017-02" db="EMBL/GenBank/DDBJ databases">
        <authorList>
            <person name="Peterson S.W."/>
        </authorList>
    </citation>
    <scope>NUCLEOTIDE SEQUENCE [LARGE SCALE GENOMIC DNA]</scope>
    <source>
        <strain evidence="3 4">ATCC 700028</strain>
    </source>
</reference>
<evidence type="ECO:0000313" key="3">
    <source>
        <dbReference type="EMBL" id="SKA03555.1"/>
    </source>
</evidence>
<keyword evidence="2" id="KW-0812">Transmembrane</keyword>
<evidence type="ECO:0000313" key="4">
    <source>
        <dbReference type="Proteomes" id="UP000191153"/>
    </source>
</evidence>
<keyword evidence="2" id="KW-0472">Membrane</keyword>
<keyword evidence="1" id="KW-0488">Methylation</keyword>
<name>A0A1T4QIK0_9FUSO</name>
<sequence>MKNKGFTMVEIIVVLAIVGILSGFIVPKAQKQIGISKDLRAINILTALRTANSMFFLEKNNSLQVGDFTEEKLQLLREYLPEAIHSKIIIENGIINIDIGGKINQNNETIYGGKLNLVVDELGEIKFKSNFKNLNGEPWNGI</sequence>
<accession>A0A1T4QIK0</accession>
<dbReference type="NCBIfam" id="TIGR02532">
    <property type="entry name" value="IV_pilin_GFxxxE"/>
    <property type="match status" value="1"/>
</dbReference>
<dbReference type="RefSeq" id="WP_078694772.1">
    <property type="nucleotide sequence ID" value="NZ_FUWX01000024.1"/>
</dbReference>
<keyword evidence="2" id="KW-1133">Transmembrane helix</keyword>
<protein>
    <submittedName>
        <fullName evidence="3">General secretion pathway protein G</fullName>
    </submittedName>
</protein>
<dbReference type="OrthoDB" id="87644at2"/>
<evidence type="ECO:0000256" key="1">
    <source>
        <dbReference type="ARBA" id="ARBA00022481"/>
    </source>
</evidence>
<keyword evidence="4" id="KW-1185">Reference proteome</keyword>
<dbReference type="SUPFAM" id="SSF54523">
    <property type="entry name" value="Pili subunits"/>
    <property type="match status" value="1"/>
</dbReference>
<dbReference type="Gene3D" id="3.30.700.10">
    <property type="entry name" value="Glycoprotein, Type 4 Pilin"/>
    <property type="match status" value="1"/>
</dbReference>
<dbReference type="AlphaFoldDB" id="A0A1T4QIK0"/>
<dbReference type="InterPro" id="IPR045584">
    <property type="entry name" value="Pilin-like"/>
</dbReference>
<gene>
    <name evidence="3" type="ORF">SAMN02745174_02340</name>
</gene>
<organism evidence="3 4">
    <name type="scientific">Cetobacterium ceti</name>
    <dbReference type="NCBI Taxonomy" id="180163"/>
    <lineage>
        <taxon>Bacteria</taxon>
        <taxon>Fusobacteriati</taxon>
        <taxon>Fusobacteriota</taxon>
        <taxon>Fusobacteriia</taxon>
        <taxon>Fusobacteriales</taxon>
        <taxon>Fusobacteriaceae</taxon>
        <taxon>Cetobacterium</taxon>
    </lineage>
</organism>
<dbReference type="PRINTS" id="PR00813">
    <property type="entry name" value="BCTERIALGSPG"/>
</dbReference>
<dbReference type="GO" id="GO:0015627">
    <property type="term" value="C:type II protein secretion system complex"/>
    <property type="evidence" value="ECO:0007669"/>
    <property type="project" value="InterPro"/>
</dbReference>
<proteinExistence type="predicted"/>
<dbReference type="InterPro" id="IPR000983">
    <property type="entry name" value="Bac_GSPG_pilin"/>
</dbReference>